<gene>
    <name evidence="4" type="ORF">Z517_00842</name>
</gene>
<feature type="domain" description="AsqO/PenF-like C-terminal" evidence="3">
    <location>
        <begin position="229"/>
        <end position="358"/>
    </location>
</feature>
<evidence type="ECO:0000259" key="3">
    <source>
        <dbReference type="Pfam" id="PF25581"/>
    </source>
</evidence>
<dbReference type="Proteomes" id="UP000053029">
    <property type="component" value="Unassembled WGS sequence"/>
</dbReference>
<dbReference type="HOGENOM" id="CLU_051719_1_0_1"/>
<accession>A0A0D2FFK4</accession>
<feature type="signal peptide" evidence="1">
    <location>
        <begin position="1"/>
        <end position="17"/>
    </location>
</feature>
<dbReference type="InterPro" id="IPR057722">
    <property type="entry name" value="AsqO/PenF-like_C"/>
</dbReference>
<proteinExistence type="predicted"/>
<protein>
    <recommendedName>
        <fullName evidence="6">AttH domain-containing protein</fullName>
    </recommendedName>
</protein>
<dbReference type="EMBL" id="KN846969">
    <property type="protein sequence ID" value="KIW85452.1"/>
    <property type="molecule type" value="Genomic_DNA"/>
</dbReference>
<feature type="chain" id="PRO_5002241901" description="AttH domain-containing protein" evidence="1">
    <location>
        <begin position="18"/>
        <end position="364"/>
    </location>
</feature>
<dbReference type="Pfam" id="PF25581">
    <property type="entry name" value="AsqO_C"/>
    <property type="match status" value="1"/>
</dbReference>
<feature type="domain" description="Diels-Alderase N-terminal" evidence="2">
    <location>
        <begin position="46"/>
        <end position="222"/>
    </location>
</feature>
<evidence type="ECO:0000313" key="5">
    <source>
        <dbReference type="Proteomes" id="UP000053029"/>
    </source>
</evidence>
<keyword evidence="5" id="KW-1185">Reference proteome</keyword>
<dbReference type="SUPFAM" id="SSF159245">
    <property type="entry name" value="AttH-like"/>
    <property type="match status" value="1"/>
</dbReference>
<evidence type="ECO:0008006" key="6">
    <source>
        <dbReference type="Google" id="ProtNLM"/>
    </source>
</evidence>
<dbReference type="AlphaFoldDB" id="A0A0D2FFK4"/>
<dbReference type="GeneID" id="25300332"/>
<sequence length="364" mass="39006">MLFLLLLSIFHALSSHAQETTVIPPLVQLGDSIVEFTSSGSSLDGPKLSEVNATTFDWWYFDVVSEDLQTEATILLVTGDSLTLGFPFTLGTSNYGILTVLQEDGNIYQEIFPAGDATVTVNGDGSSANWEGSGVSWTGAADLSSYKVNIDVPLLGVSGTISLQSVAPAHFPCGPNEAGQTEELFPNIGWANAIPDAVGTVDLDLAGTKMSFNGPGYHDKNWGARRLPSTVTSWYWGHGHVGPYSLVWFDAIAIDGQEYFSGYLSKDGTIVSAGCSGITVRPTGDNSEYPPAPLQGDPSGFHIEYATDDGNFVVDVENYAVAWKPPLISGGYTRWSGNITGGFEGQETYTGATVHEWIRFYINV</sequence>
<dbReference type="Pfam" id="PF24137">
    <property type="entry name" value="DA_N"/>
    <property type="match status" value="1"/>
</dbReference>
<name>A0A0D2FFK4_9EURO</name>
<evidence type="ECO:0000256" key="1">
    <source>
        <dbReference type="SAM" id="SignalP"/>
    </source>
</evidence>
<evidence type="ECO:0000259" key="2">
    <source>
        <dbReference type="Pfam" id="PF24137"/>
    </source>
</evidence>
<dbReference type="VEuPathDB" id="FungiDB:Z517_00842"/>
<keyword evidence="1" id="KW-0732">Signal</keyword>
<organism evidence="4 5">
    <name type="scientific">Fonsecaea pedrosoi CBS 271.37</name>
    <dbReference type="NCBI Taxonomy" id="1442368"/>
    <lineage>
        <taxon>Eukaryota</taxon>
        <taxon>Fungi</taxon>
        <taxon>Dikarya</taxon>
        <taxon>Ascomycota</taxon>
        <taxon>Pezizomycotina</taxon>
        <taxon>Eurotiomycetes</taxon>
        <taxon>Chaetothyriomycetidae</taxon>
        <taxon>Chaetothyriales</taxon>
        <taxon>Herpotrichiellaceae</taxon>
        <taxon>Fonsecaea</taxon>
    </lineage>
</organism>
<reference evidence="4 5" key="1">
    <citation type="submission" date="2015-01" db="EMBL/GenBank/DDBJ databases">
        <title>The Genome Sequence of Fonsecaea pedrosoi CBS 271.37.</title>
        <authorList>
            <consortium name="The Broad Institute Genomics Platform"/>
            <person name="Cuomo C."/>
            <person name="de Hoog S."/>
            <person name="Gorbushina A."/>
            <person name="Stielow B."/>
            <person name="Teixiera M."/>
            <person name="Abouelleil A."/>
            <person name="Chapman S.B."/>
            <person name="Priest M."/>
            <person name="Young S.K."/>
            <person name="Wortman J."/>
            <person name="Nusbaum C."/>
            <person name="Birren B."/>
        </authorList>
    </citation>
    <scope>NUCLEOTIDE SEQUENCE [LARGE SCALE GENOMIC DNA]</scope>
    <source>
        <strain evidence="4 5">CBS 271.37</strain>
    </source>
</reference>
<dbReference type="RefSeq" id="XP_013289260.1">
    <property type="nucleotide sequence ID" value="XM_013433806.1"/>
</dbReference>
<dbReference type="STRING" id="1442368.A0A0D2FFK4"/>
<dbReference type="InterPro" id="IPR056402">
    <property type="entry name" value="DA_N"/>
</dbReference>
<evidence type="ECO:0000313" key="4">
    <source>
        <dbReference type="EMBL" id="KIW85452.1"/>
    </source>
</evidence>
<dbReference type="OrthoDB" id="5344254at2759"/>